<evidence type="ECO:0000256" key="1">
    <source>
        <dbReference type="SAM" id="MobiDB-lite"/>
    </source>
</evidence>
<feature type="transmembrane region" description="Helical" evidence="2">
    <location>
        <begin position="45"/>
        <end position="62"/>
    </location>
</feature>
<feature type="region of interest" description="Disordered" evidence="1">
    <location>
        <begin position="1"/>
        <end position="20"/>
    </location>
</feature>
<evidence type="ECO:0000256" key="2">
    <source>
        <dbReference type="SAM" id="Phobius"/>
    </source>
</evidence>
<keyword evidence="2" id="KW-0812">Transmembrane</keyword>
<dbReference type="Proteomes" id="UP000230292">
    <property type="component" value="Unassembled WGS sequence"/>
</dbReference>
<dbReference type="EMBL" id="PFGC01000057">
    <property type="protein sequence ID" value="PIW36393.1"/>
    <property type="molecule type" value="Genomic_DNA"/>
</dbReference>
<organism evidence="3 4">
    <name type="scientific">Candidatus Kerfeldbacteria bacterium CG15_BIG_FIL_POST_REV_8_21_14_020_45_12</name>
    <dbReference type="NCBI Taxonomy" id="2014247"/>
    <lineage>
        <taxon>Bacteria</taxon>
        <taxon>Candidatus Kerfeldiibacteriota</taxon>
    </lineage>
</organism>
<protein>
    <recommendedName>
        <fullName evidence="5">DUF5673 domain-containing protein</fullName>
    </recommendedName>
</protein>
<name>A0A2M7H2D5_9BACT</name>
<proteinExistence type="predicted"/>
<reference evidence="3 4" key="1">
    <citation type="submission" date="2017-09" db="EMBL/GenBank/DDBJ databases">
        <title>Depth-based differentiation of microbial function through sediment-hosted aquifers and enrichment of novel symbionts in the deep terrestrial subsurface.</title>
        <authorList>
            <person name="Probst A.J."/>
            <person name="Ladd B."/>
            <person name="Jarett J.K."/>
            <person name="Geller-Mcgrath D.E."/>
            <person name="Sieber C.M."/>
            <person name="Emerson J.B."/>
            <person name="Anantharaman K."/>
            <person name="Thomas B.C."/>
            <person name="Malmstrom R."/>
            <person name="Stieglmeier M."/>
            <person name="Klingl A."/>
            <person name="Woyke T."/>
            <person name="Ryan C.M."/>
            <person name="Banfield J.F."/>
        </authorList>
    </citation>
    <scope>NUCLEOTIDE SEQUENCE [LARGE SCALE GENOMIC DNA]</scope>
    <source>
        <strain evidence="3">CG15_BIG_FIL_POST_REV_8_21_14_020_45_12</strain>
    </source>
</reference>
<evidence type="ECO:0008006" key="5">
    <source>
        <dbReference type="Google" id="ProtNLM"/>
    </source>
</evidence>
<accession>A0A2M7H2D5</accession>
<keyword evidence="2" id="KW-0472">Membrane</keyword>
<feature type="transmembrane region" description="Helical" evidence="2">
    <location>
        <begin position="68"/>
        <end position="85"/>
    </location>
</feature>
<feature type="compositionally biased region" description="Basic and acidic residues" evidence="1">
    <location>
        <begin position="1"/>
        <end position="12"/>
    </location>
</feature>
<comment type="caution">
    <text evidence="3">The sequence shown here is derived from an EMBL/GenBank/DDBJ whole genome shotgun (WGS) entry which is preliminary data.</text>
</comment>
<sequence length="184" mass="21922">MADSKTKPRIKQENLPTTDPDHPIHRGQIMLQWDFPEYIKHDRGPLWYALATLIAGGLFIWAAFDGNFLFALMIVLLGFIVLTHHRNEPLILHFTLYERGIQIGDKYYPHRDIDRFALVYDPPFVKVLYIMPKNAMLRQEIPIPLKDQDPVEIRTMLLDYIREDLEREDEENYYETINRLLKLW</sequence>
<evidence type="ECO:0000313" key="3">
    <source>
        <dbReference type="EMBL" id="PIW36393.1"/>
    </source>
</evidence>
<keyword evidence="2" id="KW-1133">Transmembrane helix</keyword>
<gene>
    <name evidence="3" type="ORF">COW24_05530</name>
</gene>
<dbReference type="AlphaFoldDB" id="A0A2M7H2D5"/>
<evidence type="ECO:0000313" key="4">
    <source>
        <dbReference type="Proteomes" id="UP000230292"/>
    </source>
</evidence>